<dbReference type="PANTHER" id="PTHR33356:SF23">
    <property type="entry name" value="(RAPE) HYPOTHETICAL PROTEIN"/>
    <property type="match status" value="1"/>
</dbReference>
<evidence type="ECO:0000313" key="3">
    <source>
        <dbReference type="Proteomes" id="UP000266723"/>
    </source>
</evidence>
<evidence type="ECO:0000256" key="1">
    <source>
        <dbReference type="SAM" id="MobiDB-lite"/>
    </source>
</evidence>
<accession>A0ABQ7AQC0</accession>
<feature type="compositionally biased region" description="Polar residues" evidence="1">
    <location>
        <begin position="246"/>
        <end position="266"/>
    </location>
</feature>
<dbReference type="EMBL" id="QGKV02001556">
    <property type="protein sequence ID" value="KAF3516322.1"/>
    <property type="molecule type" value="Genomic_DNA"/>
</dbReference>
<gene>
    <name evidence="2" type="ORF">DY000_02061311</name>
</gene>
<sequence>MEPTCLIDDAELSLPPELLTDDDFLVEKENKVDRFRNRLFPYESSHGFELDSDFGSTVKPIDDEEKLLAGLTSKMVKSSLEDDFSGGILGSQAFPAGNDAKVSSTDNRLLTFVEAWGSTRCVAGGRRDHNCQTQFSSQTVAWDLHHAAADGYNNHNGRGLLDLPRKHPLAAAKITNGGSSYYNRQSLQYQKLQAIHETVPENVDQPEPASSCPVVLTMQPPRFARSPVMRATVLVPARVVQLSVRSSPSLNDGSWSNDGGFSSQMKMEQPVKEEPRLPLDWAY</sequence>
<dbReference type="Proteomes" id="UP000266723">
    <property type="component" value="Unassembled WGS sequence"/>
</dbReference>
<protein>
    <submittedName>
        <fullName evidence="2">Uncharacterized protein</fullName>
    </submittedName>
</protein>
<organism evidence="2 3">
    <name type="scientific">Brassica cretica</name>
    <name type="common">Mustard</name>
    <dbReference type="NCBI Taxonomy" id="69181"/>
    <lineage>
        <taxon>Eukaryota</taxon>
        <taxon>Viridiplantae</taxon>
        <taxon>Streptophyta</taxon>
        <taxon>Embryophyta</taxon>
        <taxon>Tracheophyta</taxon>
        <taxon>Spermatophyta</taxon>
        <taxon>Magnoliopsida</taxon>
        <taxon>eudicotyledons</taxon>
        <taxon>Gunneridae</taxon>
        <taxon>Pentapetalae</taxon>
        <taxon>rosids</taxon>
        <taxon>malvids</taxon>
        <taxon>Brassicales</taxon>
        <taxon>Brassicaceae</taxon>
        <taxon>Brassiceae</taxon>
        <taxon>Brassica</taxon>
    </lineage>
</organism>
<keyword evidence="3" id="KW-1185">Reference proteome</keyword>
<comment type="caution">
    <text evidence="2">The sequence shown here is derived from an EMBL/GenBank/DDBJ whole genome shotgun (WGS) entry which is preliminary data.</text>
</comment>
<name>A0ABQ7AQC0_BRACR</name>
<proteinExistence type="predicted"/>
<feature type="region of interest" description="Disordered" evidence="1">
    <location>
        <begin position="246"/>
        <end position="283"/>
    </location>
</feature>
<evidence type="ECO:0000313" key="2">
    <source>
        <dbReference type="EMBL" id="KAF3516322.1"/>
    </source>
</evidence>
<reference evidence="2 3" key="1">
    <citation type="journal article" date="2020" name="BMC Genomics">
        <title>Intraspecific diversification of the crop wild relative Brassica cretica Lam. using demographic model selection.</title>
        <authorList>
            <person name="Kioukis A."/>
            <person name="Michalopoulou V.A."/>
            <person name="Briers L."/>
            <person name="Pirintsos S."/>
            <person name="Studholme D.J."/>
            <person name="Pavlidis P."/>
            <person name="Sarris P.F."/>
        </authorList>
    </citation>
    <scope>NUCLEOTIDE SEQUENCE [LARGE SCALE GENOMIC DNA]</scope>
    <source>
        <strain evidence="3">cv. PFS-1207/04</strain>
    </source>
</reference>
<dbReference type="PANTHER" id="PTHR33356">
    <property type="entry name" value="TIP41-LIKE PROTEIN"/>
    <property type="match status" value="1"/>
</dbReference>